<sequence>MIVCSSSFKMAYFRNTSLHNQVSSQAVSSCRLVFCVVSAESMITGTIYQLLVKLIELPLIRATYGLPAALKEMGIHRHESYF</sequence>
<dbReference type="Proteomes" id="UP000034189">
    <property type="component" value="Chromosome"/>
</dbReference>
<dbReference type="AlphaFoldDB" id="A0A0F7CH90"/>
<dbReference type="RefSeq" id="WP_025695546.1">
    <property type="nucleotide sequence ID" value="NZ_ASQQ01000332.1"/>
</dbReference>
<evidence type="ECO:0000313" key="1">
    <source>
        <dbReference type="EMBL" id="AKG34221.1"/>
    </source>
</evidence>
<gene>
    <name evidence="1" type="ORF">VK70_06240</name>
</gene>
<evidence type="ECO:0000313" key="2">
    <source>
        <dbReference type="Proteomes" id="UP000034189"/>
    </source>
</evidence>
<protein>
    <submittedName>
        <fullName evidence="1">Uncharacterized protein</fullName>
    </submittedName>
</protein>
<organism evidence="1 2">
    <name type="scientific">Paenibacillus durus ATCC 35681</name>
    <dbReference type="NCBI Taxonomy" id="1333534"/>
    <lineage>
        <taxon>Bacteria</taxon>
        <taxon>Bacillati</taxon>
        <taxon>Bacillota</taxon>
        <taxon>Bacilli</taxon>
        <taxon>Bacillales</taxon>
        <taxon>Paenibacillaceae</taxon>
        <taxon>Paenibacillus</taxon>
    </lineage>
</organism>
<reference evidence="1 2" key="1">
    <citation type="submission" date="2015-03" db="EMBL/GenBank/DDBJ databases">
        <authorList>
            <person name="Abdul Halim M."/>
        </authorList>
    </citation>
    <scope>NUCLEOTIDE SEQUENCE [LARGE SCALE GENOMIC DNA]</scope>
    <source>
        <strain evidence="1 2">ATCC 35681</strain>
    </source>
</reference>
<name>A0A0F7CH90_PAEDU</name>
<reference evidence="1 2" key="2">
    <citation type="journal article" date="2016" name="Genome Announc.">
        <title>Genome Sequence of a Gram-Positive Diazotroph, Paenibacillus durus Type Strain ATCC 35681.</title>
        <authorList>
            <person name="Halim M.A."/>
            <person name="Rahman A.Y."/>
            <person name="Sim K.S."/>
            <person name="Yam H.C."/>
            <person name="Rahim A.A."/>
            <person name="Ghazali A.H."/>
            <person name="Najimudin N."/>
        </authorList>
    </citation>
    <scope>NUCLEOTIDE SEQUENCE [LARGE SCALE GENOMIC DNA]</scope>
    <source>
        <strain evidence="1 2">ATCC 35681</strain>
    </source>
</reference>
<proteinExistence type="predicted"/>
<dbReference type="EMBL" id="CP011114">
    <property type="protein sequence ID" value="AKG34221.1"/>
    <property type="molecule type" value="Genomic_DNA"/>
</dbReference>
<accession>A0A0F7CH90</accession>
<dbReference type="HOGENOM" id="CLU_2555058_0_0_9"/>
<dbReference type="PATRIC" id="fig|1333534.5.peg.1367"/>